<name>A0ABQ4EXQ4_9ACTN</name>
<dbReference type="Pfam" id="PF04542">
    <property type="entry name" value="Sigma70_r2"/>
    <property type="match status" value="1"/>
</dbReference>
<dbReference type="EMBL" id="BONX01000044">
    <property type="protein sequence ID" value="GIG99429.1"/>
    <property type="molecule type" value="Genomic_DNA"/>
</dbReference>
<dbReference type="Gene3D" id="1.10.10.10">
    <property type="entry name" value="Winged helix-like DNA-binding domain superfamily/Winged helix DNA-binding domain"/>
    <property type="match status" value="1"/>
</dbReference>
<feature type="domain" description="RNA polymerase sigma factor 70 region 4 type 2" evidence="7">
    <location>
        <begin position="95"/>
        <end position="147"/>
    </location>
</feature>
<dbReference type="InterPro" id="IPR013249">
    <property type="entry name" value="RNA_pol_sigma70_r4_t2"/>
</dbReference>
<comment type="similarity">
    <text evidence="1">Belongs to the sigma-70 factor family. ECF subfamily.</text>
</comment>
<keyword evidence="9" id="KW-1185">Reference proteome</keyword>
<evidence type="ECO:0000256" key="3">
    <source>
        <dbReference type="ARBA" id="ARBA00023082"/>
    </source>
</evidence>
<comment type="caution">
    <text evidence="8">The sequence shown here is derived from an EMBL/GenBank/DDBJ whole genome shotgun (WGS) entry which is preliminary data.</text>
</comment>
<keyword evidence="5" id="KW-0804">Transcription</keyword>
<evidence type="ECO:0000256" key="4">
    <source>
        <dbReference type="ARBA" id="ARBA00023125"/>
    </source>
</evidence>
<dbReference type="Gene3D" id="1.10.1740.10">
    <property type="match status" value="1"/>
</dbReference>
<dbReference type="Proteomes" id="UP000621500">
    <property type="component" value="Unassembled WGS sequence"/>
</dbReference>
<dbReference type="Pfam" id="PF08281">
    <property type="entry name" value="Sigma70_r4_2"/>
    <property type="match status" value="1"/>
</dbReference>
<evidence type="ECO:0000313" key="8">
    <source>
        <dbReference type="EMBL" id="GIG99429.1"/>
    </source>
</evidence>
<reference evidence="8 9" key="1">
    <citation type="submission" date="2021-01" db="EMBL/GenBank/DDBJ databases">
        <title>Whole genome shotgun sequence of Plantactinospora mayteni NBRC 109088.</title>
        <authorList>
            <person name="Komaki H."/>
            <person name="Tamura T."/>
        </authorList>
    </citation>
    <scope>NUCLEOTIDE SEQUENCE [LARGE SCALE GENOMIC DNA]</scope>
    <source>
        <strain evidence="8 9">NBRC 109088</strain>
    </source>
</reference>
<proteinExistence type="inferred from homology"/>
<dbReference type="InterPro" id="IPR036388">
    <property type="entry name" value="WH-like_DNA-bd_sf"/>
</dbReference>
<protein>
    <recommendedName>
        <fullName evidence="10">SigE family RNA polymerase sigma factor</fullName>
    </recommendedName>
</protein>
<keyword evidence="4" id="KW-0238">DNA-binding</keyword>
<evidence type="ECO:0008006" key="10">
    <source>
        <dbReference type="Google" id="ProtNLM"/>
    </source>
</evidence>
<gene>
    <name evidence="8" type="ORF">Pma05_60020</name>
</gene>
<evidence type="ECO:0000313" key="9">
    <source>
        <dbReference type="Proteomes" id="UP000621500"/>
    </source>
</evidence>
<dbReference type="PANTHER" id="PTHR43133">
    <property type="entry name" value="RNA POLYMERASE ECF-TYPE SIGMA FACTO"/>
    <property type="match status" value="1"/>
</dbReference>
<dbReference type="InterPro" id="IPR007627">
    <property type="entry name" value="RNA_pol_sigma70_r2"/>
</dbReference>
<evidence type="ECO:0000256" key="5">
    <source>
        <dbReference type="ARBA" id="ARBA00023163"/>
    </source>
</evidence>
<accession>A0ABQ4EXQ4</accession>
<dbReference type="InterPro" id="IPR014325">
    <property type="entry name" value="RNA_pol_sigma-E_actinobac"/>
</dbReference>
<evidence type="ECO:0000256" key="1">
    <source>
        <dbReference type="ARBA" id="ARBA00010641"/>
    </source>
</evidence>
<keyword evidence="3" id="KW-0731">Sigma factor</keyword>
<feature type="domain" description="RNA polymerase sigma-70 region 2" evidence="6">
    <location>
        <begin position="7"/>
        <end position="72"/>
    </location>
</feature>
<keyword evidence="2" id="KW-0805">Transcription regulation</keyword>
<evidence type="ECO:0000259" key="6">
    <source>
        <dbReference type="Pfam" id="PF04542"/>
    </source>
</evidence>
<evidence type="ECO:0000259" key="7">
    <source>
        <dbReference type="Pfam" id="PF08281"/>
    </source>
</evidence>
<dbReference type="InterPro" id="IPR039425">
    <property type="entry name" value="RNA_pol_sigma-70-like"/>
</dbReference>
<dbReference type="InterPro" id="IPR013325">
    <property type="entry name" value="RNA_pol_sigma_r2"/>
</dbReference>
<dbReference type="NCBIfam" id="TIGR02983">
    <property type="entry name" value="SigE-fam_strep"/>
    <property type="match status" value="1"/>
</dbReference>
<sequence>MGLDTLVAERGDALLATAVLLTGSRPAAEDLLQAGLERLMRHWNRVRGDKEGYLRRTMYHLAVDQWRSRKRRPEVLTSVEPPGRPDGTDELHLRQVLIQALATLPPRQRAVLVLRYWEQFSEAEAAEMLGCSIGTVKSTASRGLSRLREVMATWAVDDAPAWNGAGR</sequence>
<dbReference type="PANTHER" id="PTHR43133:SF50">
    <property type="entry name" value="ECF RNA POLYMERASE SIGMA FACTOR SIGM"/>
    <property type="match status" value="1"/>
</dbReference>
<dbReference type="SUPFAM" id="SSF88659">
    <property type="entry name" value="Sigma3 and sigma4 domains of RNA polymerase sigma factors"/>
    <property type="match status" value="1"/>
</dbReference>
<organism evidence="8 9">
    <name type="scientific">Plantactinospora mayteni</name>
    <dbReference type="NCBI Taxonomy" id="566021"/>
    <lineage>
        <taxon>Bacteria</taxon>
        <taxon>Bacillati</taxon>
        <taxon>Actinomycetota</taxon>
        <taxon>Actinomycetes</taxon>
        <taxon>Micromonosporales</taxon>
        <taxon>Micromonosporaceae</taxon>
        <taxon>Plantactinospora</taxon>
    </lineage>
</organism>
<dbReference type="SUPFAM" id="SSF88946">
    <property type="entry name" value="Sigma2 domain of RNA polymerase sigma factors"/>
    <property type="match status" value="1"/>
</dbReference>
<dbReference type="CDD" id="cd06171">
    <property type="entry name" value="Sigma70_r4"/>
    <property type="match status" value="1"/>
</dbReference>
<dbReference type="NCBIfam" id="TIGR02937">
    <property type="entry name" value="sigma70-ECF"/>
    <property type="match status" value="1"/>
</dbReference>
<evidence type="ECO:0000256" key="2">
    <source>
        <dbReference type="ARBA" id="ARBA00023015"/>
    </source>
</evidence>
<dbReference type="InterPro" id="IPR014284">
    <property type="entry name" value="RNA_pol_sigma-70_dom"/>
</dbReference>
<dbReference type="InterPro" id="IPR013324">
    <property type="entry name" value="RNA_pol_sigma_r3/r4-like"/>
</dbReference>